<proteinExistence type="inferred from homology"/>
<dbReference type="Pfam" id="PF02558">
    <property type="entry name" value="ApbA"/>
    <property type="match status" value="1"/>
</dbReference>
<comment type="caution">
    <text evidence="7">The sequence shown here is derived from an EMBL/GenBank/DDBJ whole genome shotgun (WGS) entry which is preliminary data.</text>
</comment>
<evidence type="ECO:0000259" key="5">
    <source>
        <dbReference type="Pfam" id="PF02558"/>
    </source>
</evidence>
<dbReference type="InterPro" id="IPR036291">
    <property type="entry name" value="NAD(P)-bd_dom_sf"/>
</dbReference>
<dbReference type="InterPro" id="IPR008927">
    <property type="entry name" value="6-PGluconate_DH-like_C_sf"/>
</dbReference>
<evidence type="ECO:0000256" key="4">
    <source>
        <dbReference type="RuleBase" id="RU362068"/>
    </source>
</evidence>
<dbReference type="InterPro" id="IPR013752">
    <property type="entry name" value="KPA_reductase"/>
</dbReference>
<dbReference type="SUPFAM" id="SSF48179">
    <property type="entry name" value="6-phosphogluconate dehydrogenase C-terminal domain-like"/>
    <property type="match status" value="1"/>
</dbReference>
<dbReference type="RefSeq" id="WP_148948574.1">
    <property type="nucleotide sequence ID" value="NZ_VTEH01000023.1"/>
</dbReference>
<evidence type="ECO:0000259" key="6">
    <source>
        <dbReference type="Pfam" id="PF08546"/>
    </source>
</evidence>
<gene>
    <name evidence="7" type="ORF">FZC79_20550</name>
</gene>
<evidence type="ECO:0000313" key="7">
    <source>
        <dbReference type="EMBL" id="TYR72974.1"/>
    </source>
</evidence>
<dbReference type="GO" id="GO:0005737">
    <property type="term" value="C:cytoplasm"/>
    <property type="evidence" value="ECO:0007669"/>
    <property type="project" value="TreeGrafter"/>
</dbReference>
<dbReference type="InterPro" id="IPR003710">
    <property type="entry name" value="ApbA"/>
</dbReference>
<evidence type="ECO:0000256" key="2">
    <source>
        <dbReference type="ARBA" id="ARBA00022857"/>
    </source>
</evidence>
<keyword evidence="2 4" id="KW-0521">NADP</keyword>
<evidence type="ECO:0000256" key="1">
    <source>
        <dbReference type="ARBA" id="ARBA00007870"/>
    </source>
</evidence>
<name>A0A5D4K6N0_9BACI</name>
<dbReference type="Proteomes" id="UP000323317">
    <property type="component" value="Unassembled WGS sequence"/>
</dbReference>
<feature type="domain" description="Ketopantoate reductase C-terminal" evidence="6">
    <location>
        <begin position="178"/>
        <end position="300"/>
    </location>
</feature>
<sequence>MKILVVGAGAVGGYFGGRLAEKGEDVTFLVRERRREQLEKSGLSIQSVHGNIDVKPKTIVSGDNPIPYDAIILSVKAYQLESAMDSIEPYVGKETMILPLLNGMYHVDTLVDRFGEHNIIGGLCFVESTLDSEGRVVQSSPIHDVVFGERTGEKTPRILKLQDALSGTKASFTLSETIIQDMWHKYLFITTLSGVTSLFRAPIGPIRENKIGLSSIKNTLSETSAIMRKLGAPIADDVEAKQLEKLNSMGFEMKSSLQRDMEKKLPIEADHLYGFLLKEAAKYDIPAQTLQVIYANLKIYES</sequence>
<dbReference type="InterPro" id="IPR051402">
    <property type="entry name" value="KPR-Related"/>
</dbReference>
<dbReference type="UniPathway" id="UPA00028">
    <property type="reaction ID" value="UER00004"/>
</dbReference>
<dbReference type="InterPro" id="IPR013328">
    <property type="entry name" value="6PGD_dom2"/>
</dbReference>
<dbReference type="Gene3D" id="1.10.1040.10">
    <property type="entry name" value="N-(1-d-carboxylethyl)-l-norvaline Dehydrogenase, domain 2"/>
    <property type="match status" value="1"/>
</dbReference>
<comment type="pathway">
    <text evidence="4">Cofactor biosynthesis; (R)-pantothenate biosynthesis; (R)-pantoate from 3-methyl-2-oxobutanoate: step 2/2.</text>
</comment>
<dbReference type="Pfam" id="PF08546">
    <property type="entry name" value="ApbA_C"/>
    <property type="match status" value="1"/>
</dbReference>
<dbReference type="EMBL" id="VTEH01000023">
    <property type="protein sequence ID" value="TYR72974.1"/>
    <property type="molecule type" value="Genomic_DNA"/>
</dbReference>
<dbReference type="FunFam" id="3.40.50.720:FF:000307">
    <property type="entry name" value="2-dehydropantoate 2-reductase"/>
    <property type="match status" value="1"/>
</dbReference>
<reference evidence="7 8" key="1">
    <citation type="submission" date="2019-08" db="EMBL/GenBank/DDBJ databases">
        <title>Bacillus genomes from the desert of Cuatro Cienegas, Coahuila.</title>
        <authorList>
            <person name="Olmedo-Alvarez G."/>
        </authorList>
    </citation>
    <scope>NUCLEOTIDE SEQUENCE [LARGE SCALE GENOMIC DNA]</scope>
    <source>
        <strain evidence="7 8">CH40_1T</strain>
    </source>
</reference>
<dbReference type="Gene3D" id="3.40.50.720">
    <property type="entry name" value="NAD(P)-binding Rossmann-like Domain"/>
    <property type="match status" value="1"/>
</dbReference>
<keyword evidence="3 4" id="KW-0560">Oxidoreductase</keyword>
<evidence type="ECO:0000313" key="8">
    <source>
        <dbReference type="Proteomes" id="UP000323317"/>
    </source>
</evidence>
<accession>A0A5D4K6N0</accession>
<keyword evidence="4" id="KW-0566">Pantothenate biosynthesis</keyword>
<dbReference type="FunFam" id="1.10.1040.10:FF:000017">
    <property type="entry name" value="2-dehydropantoate 2-reductase"/>
    <property type="match status" value="1"/>
</dbReference>
<dbReference type="GO" id="GO:0008677">
    <property type="term" value="F:2-dehydropantoate 2-reductase activity"/>
    <property type="evidence" value="ECO:0007669"/>
    <property type="project" value="UniProtKB-EC"/>
</dbReference>
<dbReference type="SUPFAM" id="SSF51735">
    <property type="entry name" value="NAD(P)-binding Rossmann-fold domains"/>
    <property type="match status" value="1"/>
</dbReference>
<dbReference type="EC" id="1.1.1.169" evidence="4"/>
<evidence type="ECO:0000256" key="3">
    <source>
        <dbReference type="ARBA" id="ARBA00023002"/>
    </source>
</evidence>
<feature type="domain" description="Ketopantoate reductase N-terminal" evidence="5">
    <location>
        <begin position="3"/>
        <end position="150"/>
    </location>
</feature>
<protein>
    <recommendedName>
        <fullName evidence="4">2-dehydropantoate 2-reductase</fullName>
        <ecNumber evidence="4">1.1.1.169</ecNumber>
    </recommendedName>
    <alternativeName>
        <fullName evidence="4">Ketopantoate reductase</fullName>
    </alternativeName>
</protein>
<comment type="similarity">
    <text evidence="1 4">Belongs to the ketopantoate reductase family.</text>
</comment>
<dbReference type="NCBIfam" id="TIGR00745">
    <property type="entry name" value="apbA_panE"/>
    <property type="match status" value="1"/>
</dbReference>
<dbReference type="GO" id="GO:0015940">
    <property type="term" value="P:pantothenate biosynthetic process"/>
    <property type="evidence" value="ECO:0007669"/>
    <property type="project" value="UniProtKB-UniPathway"/>
</dbReference>
<comment type="catalytic activity">
    <reaction evidence="4">
        <text>(R)-pantoate + NADP(+) = 2-dehydropantoate + NADPH + H(+)</text>
        <dbReference type="Rhea" id="RHEA:16233"/>
        <dbReference type="ChEBI" id="CHEBI:11561"/>
        <dbReference type="ChEBI" id="CHEBI:15378"/>
        <dbReference type="ChEBI" id="CHEBI:15980"/>
        <dbReference type="ChEBI" id="CHEBI:57783"/>
        <dbReference type="ChEBI" id="CHEBI:58349"/>
        <dbReference type="EC" id="1.1.1.169"/>
    </reaction>
</comment>
<dbReference type="InterPro" id="IPR013332">
    <property type="entry name" value="KPR_N"/>
</dbReference>
<dbReference type="PANTHER" id="PTHR21708">
    <property type="entry name" value="PROBABLE 2-DEHYDROPANTOATE 2-REDUCTASE"/>
    <property type="match status" value="1"/>
</dbReference>
<dbReference type="PANTHER" id="PTHR21708:SF26">
    <property type="entry name" value="2-DEHYDROPANTOATE 2-REDUCTASE"/>
    <property type="match status" value="1"/>
</dbReference>
<comment type="function">
    <text evidence="4">Catalyzes the NADPH-dependent reduction of ketopantoate into pantoic acid.</text>
</comment>
<organism evidence="7 8">
    <name type="scientific">Rossellomorea vietnamensis</name>
    <dbReference type="NCBI Taxonomy" id="218284"/>
    <lineage>
        <taxon>Bacteria</taxon>
        <taxon>Bacillati</taxon>
        <taxon>Bacillota</taxon>
        <taxon>Bacilli</taxon>
        <taxon>Bacillales</taxon>
        <taxon>Bacillaceae</taxon>
        <taxon>Rossellomorea</taxon>
    </lineage>
</organism>
<dbReference type="AlphaFoldDB" id="A0A5D4K6N0"/>